<name>A0A0G1ULU3_9BACT</name>
<dbReference type="Proteomes" id="UP000034661">
    <property type="component" value="Unassembled WGS sequence"/>
</dbReference>
<evidence type="ECO:0000313" key="2">
    <source>
        <dbReference type="Proteomes" id="UP000034661"/>
    </source>
</evidence>
<proteinExistence type="predicted"/>
<evidence type="ECO:0000313" key="1">
    <source>
        <dbReference type="EMBL" id="KKU95177.1"/>
    </source>
</evidence>
<dbReference type="EMBL" id="LCPJ01000025">
    <property type="protein sequence ID" value="KKU95177.1"/>
    <property type="molecule type" value="Genomic_DNA"/>
</dbReference>
<dbReference type="InterPro" id="IPR022148">
    <property type="entry name" value="CopG_antitoxin"/>
</dbReference>
<sequence>MQTKKKGGEYMKKKKASRIPKFKNVREEAKFWDTHSFVDFEDELEDVEIVVELAKPRDETLVLRIQKNMKERLERIAHKRGLNISTLSRIWLMEKLQHAA</sequence>
<reference evidence="1 2" key="1">
    <citation type="journal article" date="2015" name="Nature">
        <title>rRNA introns, odd ribosomes, and small enigmatic genomes across a large radiation of phyla.</title>
        <authorList>
            <person name="Brown C.T."/>
            <person name="Hug L.A."/>
            <person name="Thomas B.C."/>
            <person name="Sharon I."/>
            <person name="Castelle C.J."/>
            <person name="Singh A."/>
            <person name="Wilkins M.J."/>
            <person name="Williams K.H."/>
            <person name="Banfield J.F."/>
        </authorList>
    </citation>
    <scope>NUCLEOTIDE SEQUENCE [LARGE SCALE GENOMIC DNA]</scope>
</reference>
<protein>
    <submittedName>
        <fullName evidence="1">Uncharacterized protein</fullName>
    </submittedName>
</protein>
<comment type="caution">
    <text evidence="1">The sequence shown here is derived from an EMBL/GenBank/DDBJ whole genome shotgun (WGS) entry which is preliminary data.</text>
</comment>
<accession>A0A0G1ULU3</accession>
<dbReference type="AlphaFoldDB" id="A0A0G1ULU3"/>
<dbReference type="Pfam" id="PF12441">
    <property type="entry name" value="CopG_antitoxin"/>
    <property type="match status" value="1"/>
</dbReference>
<organism evidence="1 2">
    <name type="scientific">Candidatus Gottesmanbacteria bacterium GW2011_GWA1_48_13</name>
    <dbReference type="NCBI Taxonomy" id="1618439"/>
    <lineage>
        <taxon>Bacteria</taxon>
        <taxon>Candidatus Gottesmaniibacteriota</taxon>
    </lineage>
</organism>
<gene>
    <name evidence="1" type="ORF">UY27_C0025G0009</name>
</gene>